<organism evidence="2 3">
    <name type="scientific">Phaeosphaeria nodorum (strain SN15 / ATCC MYA-4574 / FGSC 10173)</name>
    <name type="common">Glume blotch fungus</name>
    <name type="synonym">Parastagonospora nodorum</name>
    <dbReference type="NCBI Taxonomy" id="321614"/>
    <lineage>
        <taxon>Eukaryota</taxon>
        <taxon>Fungi</taxon>
        <taxon>Dikarya</taxon>
        <taxon>Ascomycota</taxon>
        <taxon>Pezizomycotina</taxon>
        <taxon>Dothideomycetes</taxon>
        <taxon>Pleosporomycetidae</taxon>
        <taxon>Pleosporales</taxon>
        <taxon>Pleosporineae</taxon>
        <taxon>Phaeosphaeriaceae</taxon>
        <taxon>Parastagonospora</taxon>
    </lineage>
</organism>
<dbReference type="Pfam" id="PF26639">
    <property type="entry name" value="Het-6_barrel"/>
    <property type="match status" value="1"/>
</dbReference>
<dbReference type="EMBL" id="CP069044">
    <property type="protein sequence ID" value="QRD07085.1"/>
    <property type="molecule type" value="Genomic_DNA"/>
</dbReference>
<dbReference type="InterPro" id="IPR052895">
    <property type="entry name" value="HetReg/Transcr_Mod"/>
</dbReference>
<dbReference type="PANTHER" id="PTHR24148:SF82">
    <property type="entry name" value="HETEROKARYON INCOMPATIBILITY DOMAIN-CONTAINING PROTEIN"/>
    <property type="match status" value="1"/>
</dbReference>
<feature type="domain" description="Heterokaryon incompatibility" evidence="1">
    <location>
        <begin position="51"/>
        <end position="218"/>
    </location>
</feature>
<evidence type="ECO:0000259" key="1">
    <source>
        <dbReference type="Pfam" id="PF06985"/>
    </source>
</evidence>
<dbReference type="VEuPathDB" id="FungiDB:JI435_122830"/>
<proteinExistence type="predicted"/>
<reference evidence="3" key="1">
    <citation type="journal article" date="2021" name="BMC Genomics">
        <title>Chromosome-level genome assembly and manually-curated proteome of model necrotroph Parastagonospora nodorum Sn15 reveals a genome-wide trove of candidate effector homologs, and redundancy of virulence-related functions within an accessory chromosome.</title>
        <authorList>
            <person name="Bertazzoni S."/>
            <person name="Jones D.A.B."/>
            <person name="Phan H.T."/>
            <person name="Tan K.-C."/>
            <person name="Hane J.K."/>
        </authorList>
    </citation>
    <scope>NUCLEOTIDE SEQUENCE [LARGE SCALE GENOMIC DNA]</scope>
    <source>
        <strain evidence="3">SN15 / ATCC MYA-4574 / FGSC 10173)</strain>
    </source>
</reference>
<dbReference type="InterPro" id="IPR010730">
    <property type="entry name" value="HET"/>
</dbReference>
<evidence type="ECO:0000313" key="2">
    <source>
        <dbReference type="EMBL" id="QRD07085.1"/>
    </source>
</evidence>
<dbReference type="PANTHER" id="PTHR24148">
    <property type="entry name" value="ANKYRIN REPEAT DOMAIN-CONTAINING PROTEIN 39 HOMOLOG-RELATED"/>
    <property type="match status" value="1"/>
</dbReference>
<gene>
    <name evidence="2" type="ORF">JI435_122830</name>
</gene>
<keyword evidence="3" id="KW-1185">Reference proteome</keyword>
<dbReference type="AlphaFoldDB" id="A0A7U2ICC5"/>
<dbReference type="Pfam" id="PF06985">
    <property type="entry name" value="HET"/>
    <property type="match status" value="1"/>
</dbReference>
<dbReference type="OrthoDB" id="5386682at2759"/>
<protein>
    <recommendedName>
        <fullName evidence="1">Heterokaryon incompatibility domain-containing protein</fullName>
    </recommendedName>
</protein>
<evidence type="ECO:0000313" key="3">
    <source>
        <dbReference type="Proteomes" id="UP000663193"/>
    </source>
</evidence>
<sequence length="629" mass="70380">MTLSSDVTKVYPTYQSLRKNEIRVIELHPGDWQSPIVFSLKHVSLLDPPQYDASSYVWGNGNDLHLIVFSTATHENEEATRKDVTATRNLRDALQHFRDPESKRTIWVDALCINQANFSERAEQVGLMRDIYVKAHRVLLWLGLADRNTGAAVKFLEDVAAFCMEKKEIEDFEKINMMGDLATLLEIPCLPDFDPLGTVAAAQLFTRPWFYRVWVVQEVAAGQEVIVFIGTFKVPFSYLGLGGTWLRELQFAEKGRVEVAMGSRNASIMWQKRFEQRTSPADLLDDGRDLLATDARDKVYGLLGFPALRNALGGLEPDYTQSVELVYTQTAIAIIKSTGNLDVLSFAEGPPRTHDSWPSPQDDELGWPETRTWVARWDQETLFPTSAMCALPTNLATKGPPAVVVAVDTGTGVLTLRGFLVDEIVYVAPYVHWPGGSDTESLPTNPEAIIELYDAMVHHGKAASERETLCMLAQILTGGLTASYESAEVDEQSHLASFISFILGALDPAKTTHKRRESLKSFLAILQQQGEQLPPADPAKYQMAMILMLSNRRVFITAQGHVGLGHSRVLMGDAVVWLYGGKMPFVLRQRIGRSHWGFVGECFLYNGDERKSWKYVSSDGLLDREFELM</sequence>
<accession>A0A7U2ICC5</accession>
<dbReference type="Proteomes" id="UP000663193">
    <property type="component" value="Chromosome 22"/>
</dbReference>
<name>A0A7U2ICC5_PHANO</name>